<protein>
    <recommendedName>
        <fullName evidence="2">Resolvase HTH domain-containing protein</fullName>
    </recommendedName>
</protein>
<proteinExistence type="predicted"/>
<dbReference type="AlphaFoldDB" id="A0A645JIL7"/>
<gene>
    <name evidence="1" type="ORF">SDC9_210288</name>
</gene>
<accession>A0A645JIL7</accession>
<sequence length="70" mass="7836">MSKKQGLLLGHVLVLTIFAAFSLYQSTYGASRQPAIEKRDRFVKELKAQGLSIRQISRLTGLSFGIVRKL</sequence>
<comment type="caution">
    <text evidence="1">The sequence shown here is derived from an EMBL/GenBank/DDBJ whole genome shotgun (WGS) entry which is preliminary data.</text>
</comment>
<organism evidence="1">
    <name type="scientific">bioreactor metagenome</name>
    <dbReference type="NCBI Taxonomy" id="1076179"/>
    <lineage>
        <taxon>unclassified sequences</taxon>
        <taxon>metagenomes</taxon>
        <taxon>ecological metagenomes</taxon>
    </lineage>
</organism>
<evidence type="ECO:0000313" key="1">
    <source>
        <dbReference type="EMBL" id="MPN62539.1"/>
    </source>
</evidence>
<reference evidence="1" key="1">
    <citation type="submission" date="2019-08" db="EMBL/GenBank/DDBJ databases">
        <authorList>
            <person name="Kucharzyk K."/>
            <person name="Murdoch R.W."/>
            <person name="Higgins S."/>
            <person name="Loffler F."/>
        </authorList>
    </citation>
    <scope>NUCLEOTIDE SEQUENCE</scope>
</reference>
<evidence type="ECO:0008006" key="2">
    <source>
        <dbReference type="Google" id="ProtNLM"/>
    </source>
</evidence>
<name>A0A645JIL7_9ZZZZ</name>
<dbReference type="EMBL" id="VSSQ01140685">
    <property type="protein sequence ID" value="MPN62539.1"/>
    <property type="molecule type" value="Genomic_DNA"/>
</dbReference>